<organism evidence="2">
    <name type="scientific">Salmonella enterica</name>
    <name type="common">Salmonella choleraesuis</name>
    <dbReference type="NCBI Taxonomy" id="28901"/>
    <lineage>
        <taxon>Bacteria</taxon>
        <taxon>Pseudomonadati</taxon>
        <taxon>Pseudomonadota</taxon>
        <taxon>Gammaproteobacteria</taxon>
        <taxon>Enterobacterales</taxon>
        <taxon>Enterobacteriaceae</taxon>
        <taxon>Salmonella</taxon>
    </lineage>
</organism>
<keyword evidence="1" id="KW-0812">Transmembrane</keyword>
<proteinExistence type="predicted"/>
<feature type="transmembrane region" description="Helical" evidence="1">
    <location>
        <begin position="20"/>
        <end position="38"/>
    </location>
</feature>
<comment type="caution">
    <text evidence="2">The sequence shown here is derived from an EMBL/GenBank/DDBJ whole genome shotgun (WGS) entry which is preliminary data.</text>
</comment>
<accession>A0A5Y4A1E8</accession>
<feature type="transmembrane region" description="Helical" evidence="1">
    <location>
        <begin position="58"/>
        <end position="78"/>
    </location>
</feature>
<reference evidence="2" key="1">
    <citation type="submission" date="2019-07" db="EMBL/GenBank/DDBJ databases">
        <authorList>
            <consortium name="PulseNet: The National Subtyping Network for Foodborne Disease Surveillance"/>
            <person name="Tarr C.L."/>
            <person name="Trees E."/>
            <person name="Katz L.S."/>
            <person name="Carleton-Romer H.A."/>
            <person name="Stroika S."/>
            <person name="Kucerova Z."/>
            <person name="Roache K.F."/>
            <person name="Sabol A.L."/>
            <person name="Besser J."/>
            <person name="Gerner-Smidt P."/>
        </authorList>
    </citation>
    <scope>NUCLEOTIDE SEQUENCE</scope>
    <source>
        <strain evidence="2">PNUSAS074363</strain>
    </source>
</reference>
<evidence type="ECO:0000313" key="2">
    <source>
        <dbReference type="EMBL" id="ECJ9523767.1"/>
    </source>
</evidence>
<keyword evidence="1" id="KW-0472">Membrane</keyword>
<evidence type="ECO:0000256" key="1">
    <source>
        <dbReference type="SAM" id="Phobius"/>
    </source>
</evidence>
<dbReference type="Pfam" id="PF11143">
    <property type="entry name" value="DUF2919"/>
    <property type="match status" value="1"/>
</dbReference>
<feature type="transmembrane region" description="Helical" evidence="1">
    <location>
        <begin position="120"/>
        <end position="137"/>
    </location>
</feature>
<name>A0A5Y4A1E8_SALER</name>
<dbReference type="AlphaFoldDB" id="A0A5Y4A1E8"/>
<sequence length="175" mass="20199">MRSSLSCRPDDFDDNGLLKAPRLFWGGGIVLARAWWLTGLAMTSEHGERWLVQFYPDAALQWLGLSAGLPAVIMLFCYPLRGQFPVLIRFAYLLMLTAALVTLTGEGVILLRMSPEQWDMGWFLLCADIACMAMLWPDRWLRTIFFRNDELQKNFLKTTGNRFVVYDENINRKIK</sequence>
<feature type="transmembrane region" description="Helical" evidence="1">
    <location>
        <begin position="90"/>
        <end position="114"/>
    </location>
</feature>
<dbReference type="EMBL" id="AAJABR010000112">
    <property type="protein sequence ID" value="ECJ9523767.1"/>
    <property type="molecule type" value="Genomic_DNA"/>
</dbReference>
<protein>
    <submittedName>
        <fullName evidence="2">DUF2919 domain-containing protein</fullName>
    </submittedName>
</protein>
<keyword evidence="1" id="KW-1133">Transmembrane helix</keyword>
<dbReference type="InterPro" id="IPR021318">
    <property type="entry name" value="DUF2919"/>
</dbReference>
<gene>
    <name evidence="2" type="ORF">FQP13_20895</name>
</gene>